<dbReference type="EMBL" id="LIAE01009951">
    <property type="protein sequence ID" value="PAV67338.1"/>
    <property type="molecule type" value="Genomic_DNA"/>
</dbReference>
<sequence length="133" mass="14087">MPVITQMPSTASIAVRSWRRVPASVAAPVTCPRGSLRSQWRRRGSRTRRAAAPSRVPAIAGARGSGLGRQESSWQHPAIDDQCAEHHEEIAPVSPSGQGSSAASAIGMVYRPIWRRVVRSPATTGSIGTPALA</sequence>
<accession>A0A2A2K090</accession>
<proteinExistence type="predicted"/>
<evidence type="ECO:0000256" key="1">
    <source>
        <dbReference type="SAM" id="MobiDB-lite"/>
    </source>
</evidence>
<organism evidence="2 3">
    <name type="scientific">Diploscapter pachys</name>
    <dbReference type="NCBI Taxonomy" id="2018661"/>
    <lineage>
        <taxon>Eukaryota</taxon>
        <taxon>Metazoa</taxon>
        <taxon>Ecdysozoa</taxon>
        <taxon>Nematoda</taxon>
        <taxon>Chromadorea</taxon>
        <taxon>Rhabditida</taxon>
        <taxon>Rhabditina</taxon>
        <taxon>Rhabditomorpha</taxon>
        <taxon>Rhabditoidea</taxon>
        <taxon>Rhabditidae</taxon>
        <taxon>Diploscapter</taxon>
    </lineage>
</organism>
<reference evidence="2 3" key="1">
    <citation type="journal article" date="2017" name="Curr. Biol.">
        <title>Genome architecture and evolution of a unichromosomal asexual nematode.</title>
        <authorList>
            <person name="Fradin H."/>
            <person name="Zegar C."/>
            <person name="Gutwein M."/>
            <person name="Lucas J."/>
            <person name="Kovtun M."/>
            <person name="Corcoran D."/>
            <person name="Baugh L.R."/>
            <person name="Kiontke K."/>
            <person name="Gunsalus K."/>
            <person name="Fitch D.H."/>
            <person name="Piano F."/>
        </authorList>
    </citation>
    <scope>NUCLEOTIDE SEQUENCE [LARGE SCALE GENOMIC DNA]</scope>
    <source>
        <strain evidence="2">PF1309</strain>
    </source>
</reference>
<dbReference type="AlphaFoldDB" id="A0A2A2K090"/>
<keyword evidence="3" id="KW-1185">Reference proteome</keyword>
<comment type="caution">
    <text evidence="2">The sequence shown here is derived from an EMBL/GenBank/DDBJ whole genome shotgun (WGS) entry which is preliminary data.</text>
</comment>
<feature type="compositionally biased region" description="Low complexity" evidence="1">
    <location>
        <begin position="50"/>
        <end position="62"/>
    </location>
</feature>
<gene>
    <name evidence="2" type="ORF">WR25_18472</name>
</gene>
<protein>
    <submittedName>
        <fullName evidence="2">Uncharacterized protein</fullName>
    </submittedName>
</protein>
<dbReference type="Proteomes" id="UP000218231">
    <property type="component" value="Unassembled WGS sequence"/>
</dbReference>
<feature type="region of interest" description="Disordered" evidence="1">
    <location>
        <begin position="36"/>
        <end position="79"/>
    </location>
</feature>
<evidence type="ECO:0000313" key="2">
    <source>
        <dbReference type="EMBL" id="PAV67338.1"/>
    </source>
</evidence>
<name>A0A2A2K090_9BILA</name>
<feature type="compositionally biased region" description="Basic residues" evidence="1">
    <location>
        <begin position="39"/>
        <end position="49"/>
    </location>
</feature>
<evidence type="ECO:0000313" key="3">
    <source>
        <dbReference type="Proteomes" id="UP000218231"/>
    </source>
</evidence>